<keyword evidence="2" id="KW-1185">Reference proteome</keyword>
<reference evidence="1" key="1">
    <citation type="submission" date="2021-06" db="EMBL/GenBank/DDBJ databases">
        <authorList>
            <person name="Kallberg Y."/>
            <person name="Tangrot J."/>
            <person name="Rosling A."/>
        </authorList>
    </citation>
    <scope>NUCLEOTIDE SEQUENCE</scope>
    <source>
        <strain evidence="1">MA453B</strain>
    </source>
</reference>
<protein>
    <submittedName>
        <fullName evidence="1">24391_t:CDS:1</fullName>
    </submittedName>
</protein>
<evidence type="ECO:0000313" key="2">
    <source>
        <dbReference type="Proteomes" id="UP000789405"/>
    </source>
</evidence>
<name>A0A9N9JSR3_9GLOM</name>
<dbReference type="AlphaFoldDB" id="A0A9N9JSR3"/>
<proteinExistence type="predicted"/>
<dbReference type="EMBL" id="CAJVPY010029476">
    <property type="protein sequence ID" value="CAG8794227.1"/>
    <property type="molecule type" value="Genomic_DNA"/>
</dbReference>
<comment type="caution">
    <text evidence="1">The sequence shown here is derived from an EMBL/GenBank/DDBJ whole genome shotgun (WGS) entry which is preliminary data.</text>
</comment>
<evidence type="ECO:0000313" key="1">
    <source>
        <dbReference type="EMBL" id="CAG8794227.1"/>
    </source>
</evidence>
<feature type="non-terminal residue" evidence="1">
    <location>
        <position position="56"/>
    </location>
</feature>
<sequence length="56" mass="6560">SSQHFQPDFYKWITPDGQVAVSVIDSSIYIPRRKLNAPCFENYNNQRPTHKSDIHL</sequence>
<organism evidence="1 2">
    <name type="scientific">Dentiscutata erythropus</name>
    <dbReference type="NCBI Taxonomy" id="1348616"/>
    <lineage>
        <taxon>Eukaryota</taxon>
        <taxon>Fungi</taxon>
        <taxon>Fungi incertae sedis</taxon>
        <taxon>Mucoromycota</taxon>
        <taxon>Glomeromycotina</taxon>
        <taxon>Glomeromycetes</taxon>
        <taxon>Diversisporales</taxon>
        <taxon>Gigasporaceae</taxon>
        <taxon>Dentiscutata</taxon>
    </lineage>
</organism>
<accession>A0A9N9JSR3</accession>
<gene>
    <name evidence="1" type="ORF">DERYTH_LOCUS22026</name>
</gene>
<dbReference type="Proteomes" id="UP000789405">
    <property type="component" value="Unassembled WGS sequence"/>
</dbReference>